<reference evidence="1" key="1">
    <citation type="journal article" date="2017" name="Nature">
        <title>The sunflower genome provides insights into oil metabolism, flowering and Asterid evolution.</title>
        <authorList>
            <person name="Badouin H."/>
            <person name="Gouzy J."/>
            <person name="Grassa C.J."/>
            <person name="Murat F."/>
            <person name="Staton S.E."/>
            <person name="Cottret L."/>
            <person name="Lelandais-Briere C."/>
            <person name="Owens G.L."/>
            <person name="Carrere S."/>
            <person name="Mayjonade B."/>
            <person name="Legrand L."/>
            <person name="Gill N."/>
            <person name="Kane N.C."/>
            <person name="Bowers J.E."/>
            <person name="Hubner S."/>
            <person name="Bellec A."/>
            <person name="Berard A."/>
            <person name="Berges H."/>
            <person name="Blanchet N."/>
            <person name="Boniface M.C."/>
            <person name="Brunel D."/>
            <person name="Catrice O."/>
            <person name="Chaidir N."/>
            <person name="Claudel C."/>
            <person name="Donnadieu C."/>
            <person name="Faraut T."/>
            <person name="Fievet G."/>
            <person name="Helmstetter N."/>
            <person name="King M."/>
            <person name="Knapp S.J."/>
            <person name="Lai Z."/>
            <person name="Le Paslier M.C."/>
            <person name="Lippi Y."/>
            <person name="Lorenzon L."/>
            <person name="Mandel J.R."/>
            <person name="Marage G."/>
            <person name="Marchand G."/>
            <person name="Marquand E."/>
            <person name="Bret-Mestries E."/>
            <person name="Morien E."/>
            <person name="Nambeesan S."/>
            <person name="Nguyen T."/>
            <person name="Pegot-Espagnet P."/>
            <person name="Pouilly N."/>
            <person name="Raftis F."/>
            <person name="Sallet E."/>
            <person name="Schiex T."/>
            <person name="Thomas J."/>
            <person name="Vandecasteele C."/>
            <person name="Vares D."/>
            <person name="Vear F."/>
            <person name="Vautrin S."/>
            <person name="Crespi M."/>
            <person name="Mangin B."/>
            <person name="Burke J.M."/>
            <person name="Salse J."/>
            <person name="Munos S."/>
            <person name="Vincourt P."/>
            <person name="Rieseberg L.H."/>
            <person name="Langlade N.B."/>
        </authorList>
    </citation>
    <scope>NUCLEOTIDE SEQUENCE</scope>
    <source>
        <tissue evidence="1">Leaves</tissue>
    </source>
</reference>
<sequence length="67" mass="7351">MSNTVAASPFWILCWPVLMQSKVVVVLIGGMSILAGHKLLSNLQSSYCTVNAADLVQHGLWVTIYHH</sequence>
<comment type="caution">
    <text evidence="1">The sequence shown here is derived from an EMBL/GenBank/DDBJ whole genome shotgun (WGS) entry which is preliminary data.</text>
</comment>
<gene>
    <name evidence="1" type="ORF">HanXRQr2_Chr14g0659851</name>
</gene>
<accession>A0A9K3EC80</accession>
<reference evidence="1" key="2">
    <citation type="submission" date="2020-06" db="EMBL/GenBank/DDBJ databases">
        <title>Helianthus annuus Genome sequencing and assembly Release 2.</title>
        <authorList>
            <person name="Gouzy J."/>
            <person name="Langlade N."/>
            <person name="Munos S."/>
        </authorList>
    </citation>
    <scope>NUCLEOTIDE SEQUENCE</scope>
    <source>
        <tissue evidence="1">Leaves</tissue>
    </source>
</reference>
<dbReference type="Gramene" id="mRNA:HanXRQr2_Chr14g0659851">
    <property type="protein sequence ID" value="mRNA:HanXRQr2_Chr14g0659851"/>
    <property type="gene ID" value="HanXRQr2_Chr14g0659851"/>
</dbReference>
<evidence type="ECO:0000313" key="2">
    <source>
        <dbReference type="Proteomes" id="UP000215914"/>
    </source>
</evidence>
<proteinExistence type="predicted"/>
<protein>
    <submittedName>
        <fullName evidence="1">Uncharacterized protein</fullName>
    </submittedName>
</protein>
<evidence type="ECO:0000313" key="1">
    <source>
        <dbReference type="EMBL" id="KAF5770474.1"/>
    </source>
</evidence>
<organism evidence="1 2">
    <name type="scientific">Helianthus annuus</name>
    <name type="common">Common sunflower</name>
    <dbReference type="NCBI Taxonomy" id="4232"/>
    <lineage>
        <taxon>Eukaryota</taxon>
        <taxon>Viridiplantae</taxon>
        <taxon>Streptophyta</taxon>
        <taxon>Embryophyta</taxon>
        <taxon>Tracheophyta</taxon>
        <taxon>Spermatophyta</taxon>
        <taxon>Magnoliopsida</taxon>
        <taxon>eudicotyledons</taxon>
        <taxon>Gunneridae</taxon>
        <taxon>Pentapetalae</taxon>
        <taxon>asterids</taxon>
        <taxon>campanulids</taxon>
        <taxon>Asterales</taxon>
        <taxon>Asteraceae</taxon>
        <taxon>Asteroideae</taxon>
        <taxon>Heliantheae alliance</taxon>
        <taxon>Heliantheae</taxon>
        <taxon>Helianthus</taxon>
    </lineage>
</organism>
<dbReference type="EMBL" id="MNCJ02000329">
    <property type="protein sequence ID" value="KAF5770474.1"/>
    <property type="molecule type" value="Genomic_DNA"/>
</dbReference>
<dbReference type="Proteomes" id="UP000215914">
    <property type="component" value="Unassembled WGS sequence"/>
</dbReference>
<name>A0A9K3EC80_HELAN</name>
<keyword evidence="2" id="KW-1185">Reference proteome</keyword>
<dbReference type="AlphaFoldDB" id="A0A9K3EC80"/>